<name>A0AAF0FF61_9BASI</name>
<evidence type="ECO:0000313" key="3">
    <source>
        <dbReference type="Proteomes" id="UP001214628"/>
    </source>
</evidence>
<dbReference type="Proteomes" id="UP001214628">
    <property type="component" value="Chromosome 2"/>
</dbReference>
<accession>A0AAF0FF61</accession>
<reference evidence="2" key="1">
    <citation type="submission" date="2023-02" db="EMBL/GenBank/DDBJ databases">
        <title>Mating type loci evolution in Malassezia.</title>
        <authorList>
            <person name="Coelho M.A."/>
        </authorList>
    </citation>
    <scope>NUCLEOTIDE SEQUENCE</scope>
    <source>
        <strain evidence="2">CBS 14136</strain>
    </source>
</reference>
<evidence type="ECO:0000313" key="2">
    <source>
        <dbReference type="EMBL" id="WFD43507.1"/>
    </source>
</evidence>
<dbReference type="GO" id="GO:0003688">
    <property type="term" value="F:DNA replication origin binding"/>
    <property type="evidence" value="ECO:0007669"/>
    <property type="project" value="TreeGrafter"/>
</dbReference>
<protein>
    <recommendedName>
        <fullName evidence="1">Origin recognition complex subunit 5 C-terminal domain-containing protein</fullName>
    </recommendedName>
</protein>
<keyword evidence="3" id="KW-1185">Reference proteome</keyword>
<sequence>MRSSPLIRQGAPLDLEGWSEVSRTLPLILGPHTQPKPPSVFVYAPNSPTSASQLVRAQVQAQEQIGVAHISPLIACTPRLFFVQCVRQLGGRTADSDLGGFLTTLRNLAQHKQILLVIHDAERIRDLWPESLWEALPLLAELAQLQGRLCVLYVSLLPYSSFRDTEGRAISAAPIILRLPRLARADVVTLLAYDVDAGIDAFQMMFPEISLPERSQLHTLHKNVVPLIYDSIKSLVRDEQEIRSTTAAIWCALLSYTSGLGINLAKLMPSLSELIRDALQTLMLHTVGPTEWIREKHRKSTSEPSHTFPIQWPGRTGFSGMSAFMLIAAYIASYNPSKTDVKYFVRELGNSRKRQRRTKGQSAADAALFEVEGEKEIWDRPQFWGPRSFTLERLLSIYHALLADFEQDLNEDALLVANERAARQYSKDQLHLEHVAGEFWSRSATALGQINQLVTQKLLVRMSPAGKLVGLQYRVNISYNQLKPLALAVGFPLDVWLWDRYYGT</sequence>
<organism evidence="2 3">
    <name type="scientific">Malassezia psittaci</name>
    <dbReference type="NCBI Taxonomy" id="1821823"/>
    <lineage>
        <taxon>Eukaryota</taxon>
        <taxon>Fungi</taxon>
        <taxon>Dikarya</taxon>
        <taxon>Basidiomycota</taxon>
        <taxon>Ustilaginomycotina</taxon>
        <taxon>Malasseziomycetes</taxon>
        <taxon>Malasseziales</taxon>
        <taxon>Malasseziaceae</taxon>
        <taxon>Malassezia</taxon>
    </lineage>
</organism>
<feature type="domain" description="Origin recognition complex subunit 5 C-terminal" evidence="1">
    <location>
        <begin position="320"/>
        <end position="497"/>
    </location>
</feature>
<dbReference type="PANTHER" id="PTHR12705:SF0">
    <property type="entry name" value="ORIGIN RECOGNITION COMPLEX SUBUNIT 5"/>
    <property type="match status" value="1"/>
</dbReference>
<dbReference type="PANTHER" id="PTHR12705">
    <property type="entry name" value="ORIGIN RECOGNITION COMPLEX SUBUNIT 5"/>
    <property type="match status" value="1"/>
</dbReference>
<dbReference type="AlphaFoldDB" id="A0AAF0FF61"/>
<dbReference type="Pfam" id="PF14630">
    <property type="entry name" value="ORC5_C"/>
    <property type="match status" value="1"/>
</dbReference>
<dbReference type="InterPro" id="IPR020796">
    <property type="entry name" value="ORC5"/>
</dbReference>
<gene>
    <name evidence="2" type="ORF">MPSI1_002169</name>
</gene>
<dbReference type="GO" id="GO:0006270">
    <property type="term" value="P:DNA replication initiation"/>
    <property type="evidence" value="ECO:0007669"/>
    <property type="project" value="TreeGrafter"/>
</dbReference>
<evidence type="ECO:0000259" key="1">
    <source>
        <dbReference type="Pfam" id="PF14630"/>
    </source>
</evidence>
<dbReference type="InterPro" id="IPR047088">
    <property type="entry name" value="ORC5_C"/>
</dbReference>
<proteinExistence type="predicted"/>
<dbReference type="EMBL" id="CP118376">
    <property type="protein sequence ID" value="WFD43507.1"/>
    <property type="molecule type" value="Genomic_DNA"/>
</dbReference>
<dbReference type="GO" id="GO:0005664">
    <property type="term" value="C:nuclear origin of replication recognition complex"/>
    <property type="evidence" value="ECO:0007669"/>
    <property type="project" value="TreeGrafter"/>
</dbReference>